<dbReference type="AlphaFoldDB" id="A0A6A4R9N9"/>
<dbReference type="NCBIfam" id="NF047509">
    <property type="entry name" value="Rv3131_FMN_oxido"/>
    <property type="match status" value="1"/>
</dbReference>
<evidence type="ECO:0000313" key="1">
    <source>
        <dbReference type="EMBL" id="KAE9624778.1"/>
    </source>
</evidence>
<proteinExistence type="predicted"/>
<gene>
    <name evidence="1" type="ORF">GP644_23070</name>
</gene>
<dbReference type="Proteomes" id="UP000441586">
    <property type="component" value="Unassembled WGS sequence"/>
</dbReference>
<sequence>MSRRKALSIIGGGAILAVAGTGLHVTRKPNKALAPWAAAGQYDEIRKRALSYAILAPNPHNRQPWMVDLGTPNQVKLFVDTNRLLPHTDPFNRQITIGLGCFLEVLRMAAAQYGYAVQLDLFPEGSDTEELDNRPVAIAHFQKSETVQPDPLFAHVMQRRTQKEPFDMDRAVSDSDLRSLISAPQSGTRRWADNSDHSVEHYRTLSEEALMIEIETQHTYRESVDLFRIGRAEVNKNPDGIDFSGPLFETLNLFGLFSRKAALDKNSVTYTGGIDAVLSNTRTAMAHIWITTKGNTREDQIAAGHDWVRLNLQTTGLGMGLQPLSQALQEYPEMADHYAQIHKELAEDGETVQMFARLGYCAPVPESPRWPLEAKIINA</sequence>
<accession>A0A6A4R9N9</accession>
<comment type="caution">
    <text evidence="1">The sequence shown here is derived from an EMBL/GenBank/DDBJ whole genome shotgun (WGS) entry which is preliminary data.</text>
</comment>
<dbReference type="EMBL" id="WSFO01000024">
    <property type="protein sequence ID" value="KAE9624778.1"/>
    <property type="molecule type" value="Genomic_DNA"/>
</dbReference>
<organism evidence="1 2">
    <name type="scientific">Parasedimentitalea maritima</name>
    <dbReference type="NCBI Taxonomy" id="2578117"/>
    <lineage>
        <taxon>Bacteria</taxon>
        <taxon>Pseudomonadati</taxon>
        <taxon>Pseudomonadota</taxon>
        <taxon>Alphaproteobacteria</taxon>
        <taxon>Rhodobacterales</taxon>
        <taxon>Paracoccaceae</taxon>
        <taxon>Parasedimentitalea</taxon>
    </lineage>
</organism>
<dbReference type="InterPro" id="IPR000415">
    <property type="entry name" value="Nitroreductase-like"/>
</dbReference>
<dbReference type="Gene3D" id="3.40.109.10">
    <property type="entry name" value="NADH Oxidase"/>
    <property type="match status" value="1"/>
</dbReference>
<evidence type="ECO:0000313" key="2">
    <source>
        <dbReference type="Proteomes" id="UP000441586"/>
    </source>
</evidence>
<protein>
    <submittedName>
        <fullName evidence="1">Twin-arginine translocation pathway signal protein</fullName>
    </submittedName>
</protein>
<name>A0A6A4R9N9_9RHOB</name>
<reference evidence="1 2" key="1">
    <citation type="submission" date="2019-12" db="EMBL/GenBank/DDBJ databases">
        <authorList>
            <person name="Zhang Y.-J."/>
        </authorList>
    </citation>
    <scope>NUCLEOTIDE SEQUENCE [LARGE SCALE GENOMIC DNA]</scope>
    <source>
        <strain evidence="1 2">H18S-6</strain>
    </source>
</reference>
<dbReference type="GO" id="GO:0016491">
    <property type="term" value="F:oxidoreductase activity"/>
    <property type="evidence" value="ECO:0007669"/>
    <property type="project" value="InterPro"/>
</dbReference>